<dbReference type="Gene3D" id="3.40.570.10">
    <property type="entry name" value="Extracellular Endonuclease, subunit A"/>
    <property type="match status" value="1"/>
</dbReference>
<dbReference type="PANTHER" id="PTHR13966">
    <property type="entry name" value="ENDONUCLEASE RELATED"/>
    <property type="match status" value="1"/>
</dbReference>
<sequence>MKTWISILLLTVSSSVFAWNQTAPLSQDHCVVHNPYGWAGSTKPVTPICRRAYFVAYDAAAKIPNYVTYTLTPQNALGCVARTNAFVADQSVVGGAKPEDYAGTGYDKGHAVPDGDLSWDQQVEYESFLMTNMYPQLGGLNRGIWKLLETSVRGWAVQTNQVYTIYVGAVYNTATDKKIGNGVVVPTGFYKIVINKNTGAMAGWYFKHEGAQGNDLTKVRASIAAIQQKAGVTFAFPPNAQELPVGGEWPVDFGALTNAKRAKCKNSGE</sequence>
<dbReference type="InterPro" id="IPR020821">
    <property type="entry name" value="ENPP1-3/EXOG-like_nuc-like"/>
</dbReference>
<evidence type="ECO:0000259" key="2">
    <source>
        <dbReference type="SMART" id="SM00892"/>
    </source>
</evidence>
<dbReference type="GO" id="GO:0046872">
    <property type="term" value="F:metal ion binding"/>
    <property type="evidence" value="ECO:0007669"/>
    <property type="project" value="InterPro"/>
</dbReference>
<organism evidence="3">
    <name type="scientific">uncultured Caudovirales phage</name>
    <dbReference type="NCBI Taxonomy" id="2100421"/>
    <lineage>
        <taxon>Viruses</taxon>
        <taxon>Duplodnaviria</taxon>
        <taxon>Heunggongvirae</taxon>
        <taxon>Uroviricota</taxon>
        <taxon>Caudoviricetes</taxon>
        <taxon>Peduoviridae</taxon>
        <taxon>Maltschvirus</taxon>
        <taxon>Maltschvirus maltsch</taxon>
    </lineage>
</organism>
<dbReference type="GO" id="GO:0016787">
    <property type="term" value="F:hydrolase activity"/>
    <property type="evidence" value="ECO:0007669"/>
    <property type="project" value="InterPro"/>
</dbReference>
<dbReference type="SMART" id="SM00892">
    <property type="entry name" value="Endonuclease_NS"/>
    <property type="match status" value="1"/>
</dbReference>
<gene>
    <name evidence="3" type="ORF">UFOVP257_46</name>
</gene>
<dbReference type="InterPro" id="IPR044925">
    <property type="entry name" value="His-Me_finger_sf"/>
</dbReference>
<dbReference type="SUPFAM" id="SSF54060">
    <property type="entry name" value="His-Me finger endonucleases"/>
    <property type="match status" value="1"/>
</dbReference>
<evidence type="ECO:0000259" key="1">
    <source>
        <dbReference type="SMART" id="SM00477"/>
    </source>
</evidence>
<feature type="domain" description="ENPP1-3/EXOG-like endonuclease/phosphodiesterase" evidence="1">
    <location>
        <begin position="50"/>
        <end position="242"/>
    </location>
</feature>
<evidence type="ECO:0000313" key="3">
    <source>
        <dbReference type="EMBL" id="CAB4133089.1"/>
    </source>
</evidence>
<feature type="domain" description="DNA/RNA non-specific endonuclease/pyrophosphatase/phosphodiesterase" evidence="2">
    <location>
        <begin position="49"/>
        <end position="243"/>
    </location>
</feature>
<dbReference type="EMBL" id="LR796274">
    <property type="protein sequence ID" value="CAB4133089.1"/>
    <property type="molecule type" value="Genomic_DNA"/>
</dbReference>
<dbReference type="InterPro" id="IPR044929">
    <property type="entry name" value="DNA/RNA_non-sp_Endonuclease_sf"/>
</dbReference>
<dbReference type="Pfam" id="PF01223">
    <property type="entry name" value="Endonuclease_NS"/>
    <property type="match status" value="1"/>
</dbReference>
<protein>
    <submittedName>
        <fullName evidence="3">NUC1 DNA/RNA endonuclease G, NUC1</fullName>
    </submittedName>
</protein>
<dbReference type="InterPro" id="IPR040255">
    <property type="entry name" value="Non-specific_endonuclease"/>
</dbReference>
<accession>A0A6J5LMW0</accession>
<dbReference type="PANTHER" id="PTHR13966:SF5">
    <property type="entry name" value="ENDONUCLEASE G, MITOCHONDRIAL"/>
    <property type="match status" value="1"/>
</dbReference>
<dbReference type="GO" id="GO:0004519">
    <property type="term" value="F:endonuclease activity"/>
    <property type="evidence" value="ECO:0007669"/>
    <property type="project" value="UniProtKB-KW"/>
</dbReference>
<keyword evidence="3" id="KW-0540">Nuclease</keyword>
<proteinExistence type="predicted"/>
<dbReference type="SMART" id="SM00477">
    <property type="entry name" value="NUC"/>
    <property type="match status" value="1"/>
</dbReference>
<dbReference type="InterPro" id="IPR001604">
    <property type="entry name" value="Endo_G_ENPP1-like_dom"/>
</dbReference>
<keyword evidence="3" id="KW-0378">Hydrolase</keyword>
<name>A0A6J5LMW0_9CAUD</name>
<dbReference type="GO" id="GO:0003676">
    <property type="term" value="F:nucleic acid binding"/>
    <property type="evidence" value="ECO:0007669"/>
    <property type="project" value="InterPro"/>
</dbReference>
<keyword evidence="3" id="KW-0255">Endonuclease</keyword>
<reference evidence="3" key="1">
    <citation type="submission" date="2020-04" db="EMBL/GenBank/DDBJ databases">
        <authorList>
            <person name="Chiriac C."/>
            <person name="Salcher M."/>
            <person name="Ghai R."/>
            <person name="Kavagutti S V."/>
        </authorList>
    </citation>
    <scope>NUCLEOTIDE SEQUENCE</scope>
</reference>